<keyword evidence="6" id="KW-1185">Reference proteome</keyword>
<feature type="compositionally biased region" description="Basic and acidic residues" evidence="3">
    <location>
        <begin position="1270"/>
        <end position="1285"/>
    </location>
</feature>
<comment type="caution">
    <text evidence="5">The sequence shown here is derived from an EMBL/GenBank/DDBJ whole genome shotgun (WGS) entry which is preliminary data.</text>
</comment>
<feature type="compositionally biased region" description="Basic and acidic residues" evidence="3">
    <location>
        <begin position="1203"/>
        <end position="1231"/>
    </location>
</feature>
<evidence type="ECO:0000313" key="6">
    <source>
        <dbReference type="Proteomes" id="UP001162131"/>
    </source>
</evidence>
<feature type="compositionally biased region" description="Basic and acidic residues" evidence="3">
    <location>
        <begin position="1116"/>
        <end position="1173"/>
    </location>
</feature>
<feature type="compositionally biased region" description="Basic and acidic residues" evidence="3">
    <location>
        <begin position="532"/>
        <end position="549"/>
    </location>
</feature>
<dbReference type="Proteomes" id="UP001162131">
    <property type="component" value="Unassembled WGS sequence"/>
</dbReference>
<protein>
    <recommendedName>
        <fullName evidence="4">EF-hand domain-containing protein</fullName>
    </recommendedName>
</protein>
<feature type="compositionally biased region" description="Basic residues" evidence="3">
    <location>
        <begin position="1074"/>
        <end position="1088"/>
    </location>
</feature>
<feature type="compositionally biased region" description="Basic and acidic residues" evidence="3">
    <location>
        <begin position="1023"/>
        <end position="1033"/>
    </location>
</feature>
<feature type="compositionally biased region" description="Acidic residues" evidence="3">
    <location>
        <begin position="1357"/>
        <end position="1366"/>
    </location>
</feature>
<feature type="region of interest" description="Disordered" evidence="3">
    <location>
        <begin position="994"/>
        <end position="1038"/>
    </location>
</feature>
<feature type="compositionally biased region" description="Low complexity" evidence="3">
    <location>
        <begin position="1385"/>
        <end position="1394"/>
    </location>
</feature>
<feature type="domain" description="EF-hand" evidence="4">
    <location>
        <begin position="764"/>
        <end position="799"/>
    </location>
</feature>
<dbReference type="Gene3D" id="1.10.238.10">
    <property type="entry name" value="EF-hand"/>
    <property type="match status" value="2"/>
</dbReference>
<feature type="compositionally biased region" description="Low complexity" evidence="3">
    <location>
        <begin position="1089"/>
        <end position="1100"/>
    </location>
</feature>
<feature type="coiled-coil region" evidence="2">
    <location>
        <begin position="98"/>
        <end position="132"/>
    </location>
</feature>
<feature type="region of interest" description="Disordered" evidence="3">
    <location>
        <begin position="833"/>
        <end position="861"/>
    </location>
</feature>
<organism evidence="5 6">
    <name type="scientific">Blepharisma stoltei</name>
    <dbReference type="NCBI Taxonomy" id="1481888"/>
    <lineage>
        <taxon>Eukaryota</taxon>
        <taxon>Sar</taxon>
        <taxon>Alveolata</taxon>
        <taxon>Ciliophora</taxon>
        <taxon>Postciliodesmatophora</taxon>
        <taxon>Heterotrichea</taxon>
        <taxon>Heterotrichida</taxon>
        <taxon>Blepharismidae</taxon>
        <taxon>Blepharisma</taxon>
    </lineage>
</organism>
<dbReference type="InterPro" id="IPR011992">
    <property type="entry name" value="EF-hand-dom_pair"/>
</dbReference>
<feature type="region of interest" description="Disordered" evidence="3">
    <location>
        <begin position="27"/>
        <end position="62"/>
    </location>
</feature>
<gene>
    <name evidence="5" type="ORF">BSTOLATCC_MIC44615</name>
</gene>
<feature type="compositionally biased region" description="Acidic residues" evidence="3">
    <location>
        <begin position="836"/>
        <end position="859"/>
    </location>
</feature>
<evidence type="ECO:0000256" key="2">
    <source>
        <dbReference type="SAM" id="Coils"/>
    </source>
</evidence>
<name>A0AAU9JR10_9CILI</name>
<feature type="compositionally biased region" description="Basic and acidic residues" evidence="3">
    <location>
        <begin position="585"/>
        <end position="598"/>
    </location>
</feature>
<feature type="compositionally biased region" description="Low complexity" evidence="3">
    <location>
        <begin position="1055"/>
        <end position="1073"/>
    </location>
</feature>
<feature type="coiled-coil region" evidence="2">
    <location>
        <begin position="343"/>
        <end position="370"/>
    </location>
</feature>
<evidence type="ECO:0000259" key="4">
    <source>
        <dbReference type="PROSITE" id="PS50222"/>
    </source>
</evidence>
<dbReference type="SUPFAM" id="SSF47473">
    <property type="entry name" value="EF-hand"/>
    <property type="match status" value="2"/>
</dbReference>
<feature type="region of interest" description="Disordered" evidence="3">
    <location>
        <begin position="523"/>
        <end position="637"/>
    </location>
</feature>
<feature type="region of interest" description="Disordered" evidence="3">
    <location>
        <begin position="1052"/>
        <end position="1394"/>
    </location>
</feature>
<dbReference type="PROSITE" id="PS50222">
    <property type="entry name" value="EF_HAND_2"/>
    <property type="match status" value="2"/>
</dbReference>
<feature type="coiled-coil region" evidence="2">
    <location>
        <begin position="161"/>
        <end position="188"/>
    </location>
</feature>
<evidence type="ECO:0000256" key="3">
    <source>
        <dbReference type="SAM" id="MobiDB-lite"/>
    </source>
</evidence>
<feature type="compositionally biased region" description="Basic and acidic residues" evidence="3">
    <location>
        <begin position="1240"/>
        <end position="1256"/>
    </location>
</feature>
<feature type="region of interest" description="Disordered" evidence="3">
    <location>
        <begin position="475"/>
        <end position="498"/>
    </location>
</feature>
<evidence type="ECO:0000256" key="1">
    <source>
        <dbReference type="ARBA" id="ARBA00022837"/>
    </source>
</evidence>
<feature type="compositionally biased region" description="Basic and acidic residues" evidence="3">
    <location>
        <begin position="1181"/>
        <end position="1191"/>
    </location>
</feature>
<accession>A0AAU9JR10</accession>
<reference evidence="5" key="1">
    <citation type="submission" date="2021-09" db="EMBL/GenBank/DDBJ databases">
        <authorList>
            <consortium name="AG Swart"/>
            <person name="Singh M."/>
            <person name="Singh A."/>
            <person name="Seah K."/>
            <person name="Emmerich C."/>
        </authorList>
    </citation>
    <scope>NUCLEOTIDE SEQUENCE</scope>
    <source>
        <strain evidence="5">ATCC30299</strain>
    </source>
</reference>
<feature type="compositionally biased region" description="Polar residues" evidence="3">
    <location>
        <begin position="573"/>
        <end position="584"/>
    </location>
</feature>
<dbReference type="PROSITE" id="PS00018">
    <property type="entry name" value="EF_HAND_1"/>
    <property type="match status" value="1"/>
</dbReference>
<dbReference type="InterPro" id="IPR002048">
    <property type="entry name" value="EF_hand_dom"/>
</dbReference>
<keyword evidence="2" id="KW-0175">Coiled coil</keyword>
<feature type="domain" description="EF-hand" evidence="4">
    <location>
        <begin position="400"/>
        <end position="436"/>
    </location>
</feature>
<sequence>MSYPYMKFDNKSPITINDEFSSKEEEEQLFEKRLPVPARPVSAKNSEFKASKTPKKKLARPTSASKNIFPVRNIMQQRRVTDPLALARLRPKNIPMDKERLYDENMALKMKINSLSEDIVILKTKLNQSEREIIKKEGFFGDTKNRGDKFSAQNLKSVHLITSLKQTIKELRLQLQAKDEDIMLLRKNLKSTKQSELEVEIQAYIDECTRLRHHLEEVMQQRDAGNSQGFGNFEEQNYQQLAMINNLKKENAELTNNLNQTKEEALRWREKATELERNKKKRPTSKKTEINNLKTEIQHLKMKLTNGEQEINQKDSEAKSEIEKFAKANQELAQKSQISESKLKEQSAIIEQLRTQVSNLQKEMQKAHRTTPYVDTSGSHMIQKMGNPPKLFKLINQVITKKRMLITVFLSLLDTNNNGYIEIEEFIRGMKLHGQHVKKKHIEDAMREVTGKVSNFIHLRTLEDAFERYEYSNSPLSVSSGDEMAPAKPVPKAPGLKEEKKELPILNVNKVASPMHLDAETPVMENLPEIPQKQKQEEAKKAVENKAKVSEISPQKPQPEIQKKVEESKIPAKSSSLDINPAQNKDTKPPEKIPHPPKEIPPLQNIPPKEVPPLQNIPPKEPPKPIQPTPPKEPETPTIKVSQITQIIKHISMRMQLNRLPKNKLMQVLFGSGYNKDTLISKEEIREILSKAPLNFSNEAELDNFCRFLVEPETDKIPISVQKSAKASRKDIGVKLYKILDEWDVFSQEDENDFDEQLYRIISKHKDGLKKACKAKDPNKTGLITLDYFCEVLKDLKIEFPPKIMRYMTLLFYSNKLELNSVPYKHFIKAYKSPPEEEEEYEEDYEGEEKNEEEEEELTDESRAKIVRHYLEIIAEALKDQKKAVRDAFKYDKNGFINPDSFIEGLKNLGIDDIEDELLVLIIESLQYEEETNEMYISVEELEEILEHYGVPIKSHEYSNVEEYEEGEQSPGSDIRKITNQFAATEGERIKKVSMLESSVSSSDKRDESVPDSLPSEAFSAKMHKEEPAKEINFENPSQYKAFGNVASIEELVKSQKSSSSSSSSSRKSSVSSKKSKKSSISSKKSKKSSSSSSEKSSISSKKKSKSSSSEEEYVSDYKSDKNENKSDKEEKKSNNRYKEKSPSEESPKEEYSDYESDHDKETQKETQAKKESGVPSLSYKKSESESDKITPRSQISESSYSSEKKSFKGQGKKTDYEEKVSDSDVSEKSKSSKASVKKAASDKNLSIEKHQKSEESYEEEQNSSSVSDSSEKGKAAFEYEKPQKPLEQVPLKVNQPPQAIPLKINQSPRQLPESSNNEESPYESEIEYSPHSSNYEEEEEKVIQTKPELPKVEKAEEPEEDIEESIESKKSEEEYQSDYDSDKGGSSSGSISL</sequence>
<keyword evidence="1" id="KW-0106">Calcium</keyword>
<dbReference type="GO" id="GO:0005509">
    <property type="term" value="F:calcium ion binding"/>
    <property type="evidence" value="ECO:0007669"/>
    <property type="project" value="InterPro"/>
</dbReference>
<proteinExistence type="predicted"/>
<feature type="compositionally biased region" description="Basic and acidic residues" evidence="3">
    <location>
        <begin position="561"/>
        <end position="570"/>
    </location>
</feature>
<feature type="compositionally biased region" description="Pro residues" evidence="3">
    <location>
        <begin position="609"/>
        <end position="631"/>
    </location>
</feature>
<dbReference type="EMBL" id="CAJZBQ010000044">
    <property type="protein sequence ID" value="CAG9327996.1"/>
    <property type="molecule type" value="Genomic_DNA"/>
</dbReference>
<dbReference type="InterPro" id="IPR018247">
    <property type="entry name" value="EF_Hand_1_Ca_BS"/>
</dbReference>
<evidence type="ECO:0000313" key="5">
    <source>
        <dbReference type="EMBL" id="CAG9327996.1"/>
    </source>
</evidence>
<feature type="coiled-coil region" evidence="2">
    <location>
        <begin position="244"/>
        <end position="317"/>
    </location>
</feature>
<dbReference type="SMART" id="SM00054">
    <property type="entry name" value="EFh"/>
    <property type="match status" value="3"/>
</dbReference>